<dbReference type="Proteomes" id="UP001189429">
    <property type="component" value="Unassembled WGS sequence"/>
</dbReference>
<accession>A0ABN9UZ30</accession>
<feature type="non-terminal residue" evidence="1">
    <location>
        <position position="1"/>
    </location>
</feature>
<keyword evidence="2" id="KW-1185">Reference proteome</keyword>
<dbReference type="EMBL" id="CAUYUJ010016463">
    <property type="protein sequence ID" value="CAK0865577.1"/>
    <property type="molecule type" value="Genomic_DNA"/>
</dbReference>
<organism evidence="1 2">
    <name type="scientific">Prorocentrum cordatum</name>
    <dbReference type="NCBI Taxonomy" id="2364126"/>
    <lineage>
        <taxon>Eukaryota</taxon>
        <taxon>Sar</taxon>
        <taxon>Alveolata</taxon>
        <taxon>Dinophyceae</taxon>
        <taxon>Prorocentrales</taxon>
        <taxon>Prorocentraceae</taxon>
        <taxon>Prorocentrum</taxon>
    </lineage>
</organism>
<gene>
    <name evidence="1" type="ORF">PCOR1329_LOCUS53057</name>
</gene>
<dbReference type="Pfam" id="PF18143">
    <property type="entry name" value="HAD_SAK_2"/>
    <property type="match status" value="1"/>
</dbReference>
<comment type="caution">
    <text evidence="1">The sequence shown here is derived from an EMBL/GenBank/DDBJ whole genome shotgun (WGS) entry which is preliminary data.</text>
</comment>
<evidence type="ECO:0008006" key="3">
    <source>
        <dbReference type="Google" id="ProtNLM"/>
    </source>
</evidence>
<sequence>ASTEDGVRPLIFQDVDGVLNRSPTGAPIDAELLGNLADLARRTDANIVISSAWRKSPPALRELLGSLRRDAGVPTSRLLGATPSLCPGVECRAAEISSWLRAHPRQAAGARWVAIDDRDLGRQDPDLLRGHFVRTDGRVGLTRERALAAERLLLPAGAAARAAGTRRFL</sequence>
<protein>
    <recommendedName>
        <fullName evidence="3">Trehalose-phosphatase</fullName>
    </recommendedName>
</protein>
<reference evidence="1" key="1">
    <citation type="submission" date="2023-10" db="EMBL/GenBank/DDBJ databases">
        <authorList>
            <person name="Chen Y."/>
            <person name="Shah S."/>
            <person name="Dougan E. K."/>
            <person name="Thang M."/>
            <person name="Chan C."/>
        </authorList>
    </citation>
    <scope>NUCLEOTIDE SEQUENCE [LARGE SCALE GENOMIC DNA]</scope>
</reference>
<evidence type="ECO:0000313" key="2">
    <source>
        <dbReference type="Proteomes" id="UP001189429"/>
    </source>
</evidence>
<evidence type="ECO:0000313" key="1">
    <source>
        <dbReference type="EMBL" id="CAK0865577.1"/>
    </source>
</evidence>
<name>A0ABN9UZ30_9DINO</name>
<proteinExistence type="predicted"/>